<dbReference type="InterPro" id="IPR036259">
    <property type="entry name" value="MFS_trans_sf"/>
</dbReference>
<feature type="transmembrane region" description="Helical" evidence="8">
    <location>
        <begin position="394"/>
        <end position="420"/>
    </location>
</feature>
<feature type="transmembrane region" description="Helical" evidence="8">
    <location>
        <begin position="150"/>
        <end position="168"/>
    </location>
</feature>
<feature type="transmembrane region" description="Helical" evidence="8">
    <location>
        <begin position="326"/>
        <end position="348"/>
    </location>
</feature>
<dbReference type="NCBIfam" id="TIGR00879">
    <property type="entry name" value="SP"/>
    <property type="match status" value="1"/>
</dbReference>
<dbReference type="Pfam" id="PF00083">
    <property type="entry name" value="Sugar_tr"/>
    <property type="match status" value="1"/>
</dbReference>
<accession>A0A9W4CE02</accession>
<dbReference type="GO" id="GO:0005886">
    <property type="term" value="C:plasma membrane"/>
    <property type="evidence" value="ECO:0007669"/>
    <property type="project" value="UniProtKB-SubCell"/>
</dbReference>
<dbReference type="PROSITE" id="PS00217">
    <property type="entry name" value="SUGAR_TRANSPORT_2"/>
    <property type="match status" value="1"/>
</dbReference>
<dbReference type="PRINTS" id="PR00171">
    <property type="entry name" value="SUGRTRNSPORT"/>
</dbReference>
<protein>
    <submittedName>
        <fullName evidence="10">Metabolite transport protein YwtG</fullName>
    </submittedName>
</protein>
<name>A0A9W4CE02_9CYAN</name>
<evidence type="ECO:0000256" key="3">
    <source>
        <dbReference type="ARBA" id="ARBA00022448"/>
    </source>
</evidence>
<dbReference type="SUPFAM" id="SSF103473">
    <property type="entry name" value="MFS general substrate transporter"/>
    <property type="match status" value="1"/>
</dbReference>
<dbReference type="RefSeq" id="WP_254172813.1">
    <property type="nucleotide sequence ID" value="NZ_LR882967.1"/>
</dbReference>
<organism evidence="10 11">
    <name type="scientific">Planktothrix pseudagardhii</name>
    <dbReference type="NCBI Taxonomy" id="132604"/>
    <lineage>
        <taxon>Bacteria</taxon>
        <taxon>Bacillati</taxon>
        <taxon>Cyanobacteriota</taxon>
        <taxon>Cyanophyceae</taxon>
        <taxon>Oscillatoriophycideae</taxon>
        <taxon>Oscillatoriales</taxon>
        <taxon>Microcoleaceae</taxon>
        <taxon>Planktothrix</taxon>
    </lineage>
</organism>
<keyword evidence="6 8" id="KW-0472">Membrane</keyword>
<feature type="transmembrane region" description="Helical" evidence="8">
    <location>
        <begin position="115"/>
        <end position="138"/>
    </location>
</feature>
<feature type="transmembrane region" description="Helical" evidence="8">
    <location>
        <begin position="294"/>
        <end position="319"/>
    </location>
</feature>
<dbReference type="PANTHER" id="PTHR48020">
    <property type="entry name" value="PROTON MYO-INOSITOL COTRANSPORTER"/>
    <property type="match status" value="1"/>
</dbReference>
<dbReference type="InterPro" id="IPR020846">
    <property type="entry name" value="MFS_dom"/>
</dbReference>
<evidence type="ECO:0000256" key="4">
    <source>
        <dbReference type="ARBA" id="ARBA00022692"/>
    </source>
</evidence>
<feature type="transmembrane region" description="Helical" evidence="8">
    <location>
        <begin position="64"/>
        <end position="84"/>
    </location>
</feature>
<dbReference type="PROSITE" id="PS00216">
    <property type="entry name" value="SUGAR_TRANSPORT_1"/>
    <property type="match status" value="1"/>
</dbReference>
<keyword evidence="4 8" id="KW-0812">Transmembrane</keyword>
<dbReference type="Proteomes" id="UP001153719">
    <property type="component" value="Chromosome"/>
</dbReference>
<evidence type="ECO:0000313" key="11">
    <source>
        <dbReference type="Proteomes" id="UP001153719"/>
    </source>
</evidence>
<keyword evidence="11" id="KW-1185">Reference proteome</keyword>
<dbReference type="AlphaFoldDB" id="A0A9W4CE02"/>
<dbReference type="InterPro" id="IPR005829">
    <property type="entry name" value="Sugar_transporter_CS"/>
</dbReference>
<evidence type="ECO:0000256" key="6">
    <source>
        <dbReference type="ARBA" id="ARBA00023136"/>
    </source>
</evidence>
<dbReference type="GO" id="GO:0022857">
    <property type="term" value="F:transmembrane transporter activity"/>
    <property type="evidence" value="ECO:0007669"/>
    <property type="project" value="InterPro"/>
</dbReference>
<feature type="transmembrane region" description="Helical" evidence="8">
    <location>
        <begin position="180"/>
        <end position="200"/>
    </location>
</feature>
<dbReference type="InterPro" id="IPR003663">
    <property type="entry name" value="Sugar/inositol_transpt"/>
</dbReference>
<feature type="transmembrane region" description="Helical" evidence="8">
    <location>
        <begin position="22"/>
        <end position="52"/>
    </location>
</feature>
<dbReference type="KEGG" id="ppsu:NO713_00218"/>
<evidence type="ECO:0000256" key="7">
    <source>
        <dbReference type="RuleBase" id="RU003346"/>
    </source>
</evidence>
<evidence type="ECO:0000256" key="1">
    <source>
        <dbReference type="ARBA" id="ARBA00004651"/>
    </source>
</evidence>
<dbReference type="InterPro" id="IPR050814">
    <property type="entry name" value="Myo-inositol_Transporter"/>
</dbReference>
<evidence type="ECO:0000256" key="8">
    <source>
        <dbReference type="SAM" id="Phobius"/>
    </source>
</evidence>
<evidence type="ECO:0000256" key="5">
    <source>
        <dbReference type="ARBA" id="ARBA00022989"/>
    </source>
</evidence>
<feature type="transmembrane region" description="Helical" evidence="8">
    <location>
        <begin position="426"/>
        <end position="444"/>
    </location>
</feature>
<sequence length="465" mass="49835">MAQTSSTSQPVPSGTHHQVSRFVIIVSAIAAIGGLLFGYDTGVISGAILFIKEQFRLDSTMQEFVVSSVLVGSVTGAALGGLLGDRFGRRHMIILAGIIFGLGALLTAFTPNLTILVIGRIIVGVGIGIASFISPMYISEVAPKSIRGTLVFLNQLALTLGILLSYWVDYLFTNVSEGWRLMLGLAIVPALALALGMAKMPDSPRWLIMRNRGGQARKVLHQIRGTQNVDAELEEIHSSLATEGSSQWSDLLKPALRLPLMIGIGLAIFQQVTGINTVIYYAPTIMEFSGLKSAGASILATTGVGVINVLFTIVGSWFVDRAGRRPLLLTSLIGMAISLALLAVSFQLPQLASSLGVAVVIILMLYVASFAIGLGPVFWLLISEIYPLNIRSKAMSVATVANWGANLIVAMTFLSIVNALGRPGAFWLYAVLTLCSVVFTYLLVPETKGRTLEQIQEELKTHHLK</sequence>
<evidence type="ECO:0000256" key="2">
    <source>
        <dbReference type="ARBA" id="ARBA00010992"/>
    </source>
</evidence>
<keyword evidence="3 7" id="KW-0813">Transport</keyword>
<reference evidence="10" key="1">
    <citation type="submission" date="2020-09" db="EMBL/GenBank/DDBJ databases">
        <authorList>
            <person name="Blom J."/>
        </authorList>
    </citation>
    <scope>NUCLEOTIDE SEQUENCE</scope>
    <source>
        <strain evidence="10">No.713</strain>
    </source>
</reference>
<evidence type="ECO:0000259" key="9">
    <source>
        <dbReference type="PROSITE" id="PS50850"/>
    </source>
</evidence>
<dbReference type="InterPro" id="IPR005828">
    <property type="entry name" value="MFS_sugar_transport-like"/>
</dbReference>
<dbReference type="PANTHER" id="PTHR48020:SF12">
    <property type="entry name" value="PROTON MYO-INOSITOL COTRANSPORTER"/>
    <property type="match status" value="1"/>
</dbReference>
<dbReference type="FunFam" id="1.20.1250.20:FF:000073">
    <property type="entry name" value="MFS myo-inositol transporter, putative"/>
    <property type="match status" value="1"/>
</dbReference>
<feature type="transmembrane region" description="Helical" evidence="8">
    <location>
        <begin position="91"/>
        <end position="109"/>
    </location>
</feature>
<feature type="transmembrane region" description="Helical" evidence="8">
    <location>
        <begin position="258"/>
        <end position="282"/>
    </location>
</feature>
<comment type="subcellular location">
    <subcellularLocation>
        <location evidence="1">Cell membrane</location>
        <topology evidence="1">Multi-pass membrane protein</topology>
    </subcellularLocation>
</comment>
<proteinExistence type="inferred from homology"/>
<dbReference type="PROSITE" id="PS50850">
    <property type="entry name" value="MFS"/>
    <property type="match status" value="1"/>
</dbReference>
<evidence type="ECO:0000313" key="10">
    <source>
        <dbReference type="EMBL" id="CAD5913888.1"/>
    </source>
</evidence>
<gene>
    <name evidence="10" type="primary">ywtG</name>
    <name evidence="10" type="ORF">NO713_00218</name>
</gene>
<comment type="similarity">
    <text evidence="2 7">Belongs to the major facilitator superfamily. Sugar transporter (TC 2.A.1.1) family.</text>
</comment>
<dbReference type="Gene3D" id="1.20.1250.20">
    <property type="entry name" value="MFS general substrate transporter like domains"/>
    <property type="match status" value="1"/>
</dbReference>
<dbReference type="EMBL" id="LR882967">
    <property type="protein sequence ID" value="CAD5913888.1"/>
    <property type="molecule type" value="Genomic_DNA"/>
</dbReference>
<keyword evidence="5 8" id="KW-1133">Transmembrane helix</keyword>
<feature type="transmembrane region" description="Helical" evidence="8">
    <location>
        <begin position="354"/>
        <end position="382"/>
    </location>
</feature>
<feature type="domain" description="Major facilitator superfamily (MFS) profile" evidence="9">
    <location>
        <begin position="26"/>
        <end position="448"/>
    </location>
</feature>